<evidence type="ECO:0000313" key="2">
    <source>
        <dbReference type="EMBL" id="CAE7937686.1"/>
    </source>
</evidence>
<comment type="caution">
    <text evidence="2">The sequence shown here is derived from an EMBL/GenBank/DDBJ whole genome shotgun (WGS) entry which is preliminary data.</text>
</comment>
<sequence length="153" mass="16816">SGADSWAEAALRRVARRLAPALNIPPDTFRRFNLANITGLSYAEFEGLLVAQDSRMTREDVIALWRLADAEGSGRVDLGQVVSVLRRAQLEGLTQGRPLPQPPASPADRDMILEAHVAQIDRSFRNRGALLSAGLRFHTSTNSERPRRSLACT</sequence>
<dbReference type="InterPro" id="IPR002048">
    <property type="entry name" value="EF_hand_dom"/>
</dbReference>
<feature type="non-terminal residue" evidence="2">
    <location>
        <position position="1"/>
    </location>
</feature>
<dbReference type="PROSITE" id="PS50222">
    <property type="entry name" value="EF_HAND_2"/>
    <property type="match status" value="1"/>
</dbReference>
<dbReference type="Proteomes" id="UP000601435">
    <property type="component" value="Unassembled WGS sequence"/>
</dbReference>
<keyword evidence="3" id="KW-1185">Reference proteome</keyword>
<dbReference type="EMBL" id="CAJNJA010084731">
    <property type="protein sequence ID" value="CAE7937686.1"/>
    <property type="molecule type" value="Genomic_DNA"/>
</dbReference>
<organism evidence="2 3">
    <name type="scientific">Symbiodinium necroappetens</name>
    <dbReference type="NCBI Taxonomy" id="1628268"/>
    <lineage>
        <taxon>Eukaryota</taxon>
        <taxon>Sar</taxon>
        <taxon>Alveolata</taxon>
        <taxon>Dinophyceae</taxon>
        <taxon>Suessiales</taxon>
        <taxon>Symbiodiniaceae</taxon>
        <taxon>Symbiodinium</taxon>
    </lineage>
</organism>
<dbReference type="OrthoDB" id="313446at2759"/>
<name>A0A813C3P0_9DINO</name>
<dbReference type="GO" id="GO:0005509">
    <property type="term" value="F:calcium ion binding"/>
    <property type="evidence" value="ECO:0007669"/>
    <property type="project" value="InterPro"/>
</dbReference>
<dbReference type="AlphaFoldDB" id="A0A813C3P0"/>
<gene>
    <name evidence="2" type="ORF">SNEC2469_LOCUS32886</name>
</gene>
<proteinExistence type="predicted"/>
<feature type="domain" description="EF-hand" evidence="1">
    <location>
        <begin position="56"/>
        <end position="91"/>
    </location>
</feature>
<dbReference type="SUPFAM" id="SSF47473">
    <property type="entry name" value="EF-hand"/>
    <property type="match status" value="1"/>
</dbReference>
<accession>A0A813C3P0</accession>
<evidence type="ECO:0000259" key="1">
    <source>
        <dbReference type="PROSITE" id="PS50222"/>
    </source>
</evidence>
<dbReference type="InterPro" id="IPR011992">
    <property type="entry name" value="EF-hand-dom_pair"/>
</dbReference>
<reference evidence="2" key="1">
    <citation type="submission" date="2021-02" db="EMBL/GenBank/DDBJ databases">
        <authorList>
            <person name="Dougan E. K."/>
            <person name="Rhodes N."/>
            <person name="Thang M."/>
            <person name="Chan C."/>
        </authorList>
    </citation>
    <scope>NUCLEOTIDE SEQUENCE</scope>
</reference>
<protein>
    <recommendedName>
        <fullName evidence="1">EF-hand domain-containing protein</fullName>
    </recommendedName>
</protein>
<evidence type="ECO:0000313" key="3">
    <source>
        <dbReference type="Proteomes" id="UP000601435"/>
    </source>
</evidence>